<dbReference type="GO" id="GO:0006412">
    <property type="term" value="P:translation"/>
    <property type="evidence" value="ECO:0007669"/>
    <property type="project" value="UniProtKB-UniRule"/>
</dbReference>
<dbReference type="GO" id="GO:0000049">
    <property type="term" value="F:tRNA binding"/>
    <property type="evidence" value="ECO:0007669"/>
    <property type="project" value="UniProtKB-UniRule"/>
</dbReference>
<comment type="subunit">
    <text evidence="8">Part of the 50S ribosomal subunit; part of the 5S rRNA/L5/L18/L25 subcomplex. Contacts the 5S rRNA and the P site tRNA. Forms a bridge to the 30S subunit in the 70S ribosome.</text>
</comment>
<dbReference type="InterPro" id="IPR002132">
    <property type="entry name" value="Ribosomal_uL5"/>
</dbReference>
<reference evidence="12 13" key="1">
    <citation type="submission" date="2016-04" db="EMBL/GenBank/DDBJ databases">
        <title>Draft genome sequence of freshwater magnetotactic bacteria Magnetospirillum marisnigri SP-1 and Magnetospirillum moscoviense BB-1.</title>
        <authorList>
            <person name="Koziaeva V."/>
            <person name="Dziuba M.V."/>
            <person name="Ivanov T.M."/>
            <person name="Kuznetsov B."/>
            <person name="Grouzdev D.S."/>
        </authorList>
    </citation>
    <scope>NUCLEOTIDE SEQUENCE [LARGE SCALE GENOMIC DNA]</scope>
    <source>
        <strain evidence="12 13">BB-1</strain>
    </source>
</reference>
<comment type="caution">
    <text evidence="12">The sequence shown here is derived from an EMBL/GenBank/DDBJ whole genome shotgun (WGS) entry which is preliminary data.</text>
</comment>
<evidence type="ECO:0000259" key="11">
    <source>
        <dbReference type="Pfam" id="PF00673"/>
    </source>
</evidence>
<dbReference type="GO" id="GO:0019843">
    <property type="term" value="F:rRNA binding"/>
    <property type="evidence" value="ECO:0007669"/>
    <property type="project" value="UniProtKB-UniRule"/>
</dbReference>
<dbReference type="SUPFAM" id="SSF55282">
    <property type="entry name" value="RL5-like"/>
    <property type="match status" value="1"/>
</dbReference>
<dbReference type="Pfam" id="PF00281">
    <property type="entry name" value="Ribosomal_L5"/>
    <property type="match status" value="1"/>
</dbReference>
<dbReference type="Gene3D" id="3.30.1440.10">
    <property type="match status" value="1"/>
</dbReference>
<dbReference type="HAMAP" id="MF_01333_B">
    <property type="entry name" value="Ribosomal_uL5_B"/>
    <property type="match status" value="1"/>
</dbReference>
<organism evidence="12 13">
    <name type="scientific">Magnetospirillum moscoviense</name>
    <dbReference type="NCBI Taxonomy" id="1437059"/>
    <lineage>
        <taxon>Bacteria</taxon>
        <taxon>Pseudomonadati</taxon>
        <taxon>Pseudomonadota</taxon>
        <taxon>Alphaproteobacteria</taxon>
        <taxon>Rhodospirillales</taxon>
        <taxon>Rhodospirillaceae</taxon>
        <taxon>Magnetospirillum</taxon>
    </lineage>
</organism>
<evidence type="ECO:0000256" key="7">
    <source>
        <dbReference type="ARBA" id="ARBA00035245"/>
    </source>
</evidence>
<name>A0A178N082_9PROT</name>
<keyword evidence="13" id="KW-1185">Reference proteome</keyword>
<gene>
    <name evidence="8" type="primary">rplE</name>
    <name evidence="12" type="ORF">A6A05_07185</name>
</gene>
<evidence type="ECO:0000256" key="8">
    <source>
        <dbReference type="HAMAP-Rule" id="MF_01333"/>
    </source>
</evidence>
<dbReference type="FunFam" id="3.30.1440.10:FF:000001">
    <property type="entry name" value="50S ribosomal protein L5"/>
    <property type="match status" value="1"/>
</dbReference>
<comment type="function">
    <text evidence="8">This is 1 of the proteins that bind and probably mediate the attachment of the 5S RNA into the large ribosomal subunit, where it forms part of the central protuberance. In the 70S ribosome it contacts protein S13 of the 30S subunit (bridge B1b), connecting the 2 subunits; this bridge is implicated in subunit movement. Contacts the P site tRNA; the 5S rRNA and some of its associated proteins might help stabilize positioning of ribosome-bound tRNAs.</text>
</comment>
<proteinExistence type="inferred from homology"/>
<evidence type="ECO:0000256" key="3">
    <source>
        <dbReference type="ARBA" id="ARBA00022730"/>
    </source>
</evidence>
<dbReference type="Proteomes" id="UP000078543">
    <property type="component" value="Unassembled WGS sequence"/>
</dbReference>
<dbReference type="GO" id="GO:0003735">
    <property type="term" value="F:structural constituent of ribosome"/>
    <property type="evidence" value="ECO:0007669"/>
    <property type="project" value="InterPro"/>
</dbReference>
<feature type="domain" description="Large ribosomal subunit protein uL5 N-terminal" evidence="10">
    <location>
        <begin position="31"/>
        <end position="87"/>
    </location>
</feature>
<keyword evidence="3 8" id="KW-0699">rRNA-binding</keyword>
<evidence type="ECO:0000256" key="4">
    <source>
        <dbReference type="ARBA" id="ARBA00022884"/>
    </source>
</evidence>
<dbReference type="EMBL" id="LWQU01000065">
    <property type="protein sequence ID" value="OAN59517.1"/>
    <property type="molecule type" value="Genomic_DNA"/>
</dbReference>
<evidence type="ECO:0000256" key="9">
    <source>
        <dbReference type="RuleBase" id="RU003930"/>
    </source>
</evidence>
<dbReference type="AlphaFoldDB" id="A0A178N082"/>
<dbReference type="Pfam" id="PF00673">
    <property type="entry name" value="Ribosomal_L5_C"/>
    <property type="match status" value="1"/>
</dbReference>
<dbReference type="GO" id="GO:1990904">
    <property type="term" value="C:ribonucleoprotein complex"/>
    <property type="evidence" value="ECO:0007669"/>
    <property type="project" value="UniProtKB-KW"/>
</dbReference>
<dbReference type="PROSITE" id="PS00358">
    <property type="entry name" value="RIBOSOMAL_L5"/>
    <property type="match status" value="1"/>
</dbReference>
<keyword evidence="5 8" id="KW-0689">Ribosomal protein</keyword>
<dbReference type="PANTHER" id="PTHR11994">
    <property type="entry name" value="60S RIBOSOMAL PROTEIN L11-RELATED"/>
    <property type="match status" value="1"/>
</dbReference>
<keyword evidence="4 8" id="KW-0694">RNA-binding</keyword>
<keyword evidence="6 8" id="KW-0687">Ribonucleoprotein</keyword>
<evidence type="ECO:0000256" key="6">
    <source>
        <dbReference type="ARBA" id="ARBA00023274"/>
    </source>
</evidence>
<dbReference type="InterPro" id="IPR031310">
    <property type="entry name" value="Ribosomal_uL5_N"/>
</dbReference>
<keyword evidence="2 8" id="KW-0820">tRNA-binding</keyword>
<evidence type="ECO:0000313" key="13">
    <source>
        <dbReference type="Proteomes" id="UP000078543"/>
    </source>
</evidence>
<protein>
    <recommendedName>
        <fullName evidence="7 8">Large ribosomal subunit protein uL5</fullName>
    </recommendedName>
</protein>
<dbReference type="InterPro" id="IPR022803">
    <property type="entry name" value="Ribosomal_uL5_dom_sf"/>
</dbReference>
<dbReference type="GO" id="GO:0005840">
    <property type="term" value="C:ribosome"/>
    <property type="evidence" value="ECO:0007669"/>
    <property type="project" value="UniProtKB-KW"/>
</dbReference>
<evidence type="ECO:0000259" key="10">
    <source>
        <dbReference type="Pfam" id="PF00281"/>
    </source>
</evidence>
<dbReference type="NCBIfam" id="NF000585">
    <property type="entry name" value="PRK00010.1"/>
    <property type="match status" value="1"/>
</dbReference>
<accession>A0A178N082</accession>
<dbReference type="InterPro" id="IPR031309">
    <property type="entry name" value="Ribosomal_uL5_C"/>
</dbReference>
<dbReference type="InterPro" id="IPR020930">
    <property type="entry name" value="Ribosomal_uL5_bac-type"/>
</dbReference>
<evidence type="ECO:0000256" key="1">
    <source>
        <dbReference type="ARBA" id="ARBA00008553"/>
    </source>
</evidence>
<dbReference type="STRING" id="1437059.A6A05_07185"/>
<evidence type="ECO:0000256" key="5">
    <source>
        <dbReference type="ARBA" id="ARBA00022980"/>
    </source>
</evidence>
<feature type="domain" description="Large ribosomal subunit protein uL5 C-terminal" evidence="11">
    <location>
        <begin position="92"/>
        <end position="184"/>
    </location>
</feature>
<evidence type="ECO:0000256" key="2">
    <source>
        <dbReference type="ARBA" id="ARBA00022555"/>
    </source>
</evidence>
<sequence>MGSTKTMTARLRTHYDTKVRQALQEEFSYANPMQVPKLEKIVINMGVGEAAQDSKKIEAAVAELTAIAGQKPVVTKAKKSIAQFKLREGQVVGCKVTLRADRMYEFLDRLINIALPRVRDFRGVPAKSFDGRGNYAMGLKEQLVFPEINYDKVDATRGMDIIFVTTAKSDKEAKALLKGFDMPFAG</sequence>
<dbReference type="InterPro" id="IPR020929">
    <property type="entry name" value="Ribosomal_uL5_CS"/>
</dbReference>
<comment type="similarity">
    <text evidence="1 8 9">Belongs to the universal ribosomal protein uL5 family.</text>
</comment>
<evidence type="ECO:0000313" key="12">
    <source>
        <dbReference type="EMBL" id="OAN59517.1"/>
    </source>
</evidence>
<dbReference type="PIRSF" id="PIRSF002161">
    <property type="entry name" value="Ribosomal_L5"/>
    <property type="match status" value="1"/>
</dbReference>